<dbReference type="AlphaFoldDB" id="A0AAN7BIJ8"/>
<feature type="region of interest" description="Disordered" evidence="1">
    <location>
        <begin position="250"/>
        <end position="281"/>
    </location>
</feature>
<feature type="compositionally biased region" description="Polar residues" evidence="1">
    <location>
        <begin position="121"/>
        <end position="142"/>
    </location>
</feature>
<name>A0AAN7BIJ8_9PEZI</name>
<proteinExistence type="predicted"/>
<accession>A0AAN7BIJ8</accession>
<organism evidence="2 3">
    <name type="scientific">Podospora fimiseda</name>
    <dbReference type="NCBI Taxonomy" id="252190"/>
    <lineage>
        <taxon>Eukaryota</taxon>
        <taxon>Fungi</taxon>
        <taxon>Dikarya</taxon>
        <taxon>Ascomycota</taxon>
        <taxon>Pezizomycotina</taxon>
        <taxon>Sordariomycetes</taxon>
        <taxon>Sordariomycetidae</taxon>
        <taxon>Sordariales</taxon>
        <taxon>Podosporaceae</taxon>
        <taxon>Podospora</taxon>
    </lineage>
</organism>
<evidence type="ECO:0000256" key="1">
    <source>
        <dbReference type="SAM" id="MobiDB-lite"/>
    </source>
</evidence>
<reference evidence="2" key="2">
    <citation type="submission" date="2023-05" db="EMBL/GenBank/DDBJ databases">
        <authorList>
            <consortium name="Lawrence Berkeley National Laboratory"/>
            <person name="Steindorff A."/>
            <person name="Hensen N."/>
            <person name="Bonometti L."/>
            <person name="Westerberg I."/>
            <person name="Brannstrom I.O."/>
            <person name="Guillou S."/>
            <person name="Cros-Aarteil S."/>
            <person name="Calhoun S."/>
            <person name="Haridas S."/>
            <person name="Kuo A."/>
            <person name="Mondo S."/>
            <person name="Pangilinan J."/>
            <person name="Riley R."/>
            <person name="Labutti K."/>
            <person name="Andreopoulos B."/>
            <person name="Lipzen A."/>
            <person name="Chen C."/>
            <person name="Yanf M."/>
            <person name="Daum C."/>
            <person name="Ng V."/>
            <person name="Clum A."/>
            <person name="Ohm R."/>
            <person name="Martin F."/>
            <person name="Silar P."/>
            <person name="Natvig D."/>
            <person name="Lalanne C."/>
            <person name="Gautier V."/>
            <person name="Ament-Velasquez S.L."/>
            <person name="Kruys A."/>
            <person name="Hutchinson M.I."/>
            <person name="Powell A.J."/>
            <person name="Barry K."/>
            <person name="Miller A.N."/>
            <person name="Grigoriev I.V."/>
            <person name="Debuchy R."/>
            <person name="Gladieux P."/>
            <person name="Thoren M.H."/>
            <person name="Johannesson H."/>
        </authorList>
    </citation>
    <scope>NUCLEOTIDE SEQUENCE</scope>
    <source>
        <strain evidence="2">CBS 990.96</strain>
    </source>
</reference>
<dbReference type="Proteomes" id="UP001301958">
    <property type="component" value="Unassembled WGS sequence"/>
</dbReference>
<dbReference type="EMBL" id="MU865408">
    <property type="protein sequence ID" value="KAK4223947.1"/>
    <property type="molecule type" value="Genomic_DNA"/>
</dbReference>
<sequence length="281" mass="31967">MSHKGSADGRHYKRSPEYIRKFCSNCDIAKDKMCHSCSQRNTSRVLAARNSNEDLRGWKIPNIVIDHSGRPPPAIPHPLGDRESLAHHTITSPLAPELSFEDYVDKELLYQEKLLRGNLPEDSSFTYKNIQNTDGSEYTQQYDPRHSDPQPYDRPQYYGPGSSCGGVTGTTTGQGDVMVDSSGHQGKKDKGKGKDRSHEDRGHKDKSHKSRSHKDRSHKDTEPANDLQLNPEDEWWYRFDGTQWIRVYPQHQDSSGSGSRDFPATYTGGSYVHNNFSERMR</sequence>
<feature type="compositionally biased region" description="Basic and acidic residues" evidence="1">
    <location>
        <begin position="186"/>
        <end position="203"/>
    </location>
</feature>
<evidence type="ECO:0000313" key="3">
    <source>
        <dbReference type="Proteomes" id="UP001301958"/>
    </source>
</evidence>
<reference evidence="2" key="1">
    <citation type="journal article" date="2023" name="Mol. Phylogenet. Evol.">
        <title>Genome-scale phylogeny and comparative genomics of the fungal order Sordariales.</title>
        <authorList>
            <person name="Hensen N."/>
            <person name="Bonometti L."/>
            <person name="Westerberg I."/>
            <person name="Brannstrom I.O."/>
            <person name="Guillou S."/>
            <person name="Cros-Aarteil S."/>
            <person name="Calhoun S."/>
            <person name="Haridas S."/>
            <person name="Kuo A."/>
            <person name="Mondo S."/>
            <person name="Pangilinan J."/>
            <person name="Riley R."/>
            <person name="LaButti K."/>
            <person name="Andreopoulos B."/>
            <person name="Lipzen A."/>
            <person name="Chen C."/>
            <person name="Yan M."/>
            <person name="Daum C."/>
            <person name="Ng V."/>
            <person name="Clum A."/>
            <person name="Steindorff A."/>
            <person name="Ohm R.A."/>
            <person name="Martin F."/>
            <person name="Silar P."/>
            <person name="Natvig D.O."/>
            <person name="Lalanne C."/>
            <person name="Gautier V."/>
            <person name="Ament-Velasquez S.L."/>
            <person name="Kruys A."/>
            <person name="Hutchinson M.I."/>
            <person name="Powell A.J."/>
            <person name="Barry K."/>
            <person name="Miller A.N."/>
            <person name="Grigoriev I.V."/>
            <person name="Debuchy R."/>
            <person name="Gladieux P."/>
            <person name="Hiltunen Thoren M."/>
            <person name="Johannesson H."/>
        </authorList>
    </citation>
    <scope>NUCLEOTIDE SEQUENCE</scope>
    <source>
        <strain evidence="2">CBS 990.96</strain>
    </source>
</reference>
<feature type="compositionally biased region" description="Basic residues" evidence="1">
    <location>
        <begin position="204"/>
        <end position="216"/>
    </location>
</feature>
<feature type="region of interest" description="Disordered" evidence="1">
    <location>
        <begin position="121"/>
        <end position="232"/>
    </location>
</feature>
<evidence type="ECO:0000313" key="2">
    <source>
        <dbReference type="EMBL" id="KAK4223947.1"/>
    </source>
</evidence>
<protein>
    <submittedName>
        <fullName evidence="2">Uncharacterized protein</fullName>
    </submittedName>
</protein>
<gene>
    <name evidence="2" type="ORF">QBC38DRAFT_446879</name>
</gene>
<comment type="caution">
    <text evidence="2">The sequence shown here is derived from an EMBL/GenBank/DDBJ whole genome shotgun (WGS) entry which is preliminary data.</text>
</comment>
<keyword evidence="3" id="KW-1185">Reference proteome</keyword>